<dbReference type="Pfam" id="PF00641">
    <property type="entry name" value="Zn_ribbon_RanBP"/>
    <property type="match status" value="1"/>
</dbReference>
<dbReference type="GO" id="GO:0003887">
    <property type="term" value="F:DNA-directed DNA polymerase activity"/>
    <property type="evidence" value="ECO:0007669"/>
    <property type="project" value="UniProtKB-KW"/>
</dbReference>
<keyword evidence="16" id="KW-1185">Reference proteome</keyword>
<feature type="compositionally biased region" description="Basic and acidic residues" evidence="12">
    <location>
        <begin position="86"/>
        <end position="98"/>
    </location>
</feature>
<dbReference type="InterPro" id="IPR001876">
    <property type="entry name" value="Znf_RanBP2"/>
</dbReference>
<dbReference type="InterPro" id="IPR036443">
    <property type="entry name" value="Znf_RanBP2_sf"/>
</dbReference>
<evidence type="ECO:0000313" key="16">
    <source>
        <dbReference type="Proteomes" id="UP000660262"/>
    </source>
</evidence>
<evidence type="ECO:0000259" key="14">
    <source>
        <dbReference type="PROSITE" id="PS50199"/>
    </source>
</evidence>
<dbReference type="GO" id="GO:0009314">
    <property type="term" value="P:response to radiation"/>
    <property type="evidence" value="ECO:0007669"/>
    <property type="project" value="TreeGrafter"/>
</dbReference>
<protein>
    <submittedName>
        <fullName evidence="15">DNA-directed DNA polymerase eta rad30</fullName>
    </submittedName>
</protein>
<evidence type="ECO:0000256" key="12">
    <source>
        <dbReference type="SAM" id="MobiDB-lite"/>
    </source>
</evidence>
<dbReference type="Proteomes" id="UP000660262">
    <property type="component" value="Unassembled WGS sequence"/>
</dbReference>
<dbReference type="PROSITE" id="PS01358">
    <property type="entry name" value="ZF_RANBP2_1"/>
    <property type="match status" value="1"/>
</dbReference>
<dbReference type="PANTHER" id="PTHR45873">
    <property type="entry name" value="DNA POLYMERASE ETA"/>
    <property type="match status" value="1"/>
</dbReference>
<dbReference type="SUPFAM" id="SSF90209">
    <property type="entry name" value="Ran binding protein zinc finger-like"/>
    <property type="match status" value="1"/>
</dbReference>
<dbReference type="GO" id="GO:0008270">
    <property type="term" value="F:zinc ion binding"/>
    <property type="evidence" value="ECO:0007669"/>
    <property type="project" value="UniProtKB-KW"/>
</dbReference>
<dbReference type="Gene3D" id="3.30.70.270">
    <property type="match status" value="1"/>
</dbReference>
<dbReference type="Gene3D" id="3.40.1170.60">
    <property type="match status" value="1"/>
</dbReference>
<dbReference type="GO" id="GO:0005634">
    <property type="term" value="C:nucleus"/>
    <property type="evidence" value="ECO:0007669"/>
    <property type="project" value="UniProtKB-SubCell"/>
</dbReference>
<dbReference type="Gene3D" id="3.30.1490.100">
    <property type="entry name" value="DNA polymerase, Y-family, little finger domain"/>
    <property type="match status" value="1"/>
</dbReference>
<feature type="domain" description="UmuC" evidence="13">
    <location>
        <begin position="10"/>
        <end position="301"/>
    </location>
</feature>
<evidence type="ECO:0000256" key="10">
    <source>
        <dbReference type="ARBA" id="ARBA00023242"/>
    </source>
</evidence>
<gene>
    <name evidence="15" type="ORF">PPROV_000089400</name>
</gene>
<keyword evidence="7" id="KW-0862">Zinc</keyword>
<dbReference type="GO" id="GO:0005657">
    <property type="term" value="C:replication fork"/>
    <property type="evidence" value="ECO:0007669"/>
    <property type="project" value="TreeGrafter"/>
</dbReference>
<proteinExistence type="predicted"/>
<dbReference type="InterPro" id="IPR052230">
    <property type="entry name" value="DNA_polymerase_eta"/>
</dbReference>
<dbReference type="InterPro" id="IPR043128">
    <property type="entry name" value="Rev_trsase/Diguanyl_cyclase"/>
</dbReference>
<dbReference type="GO" id="GO:0003684">
    <property type="term" value="F:damaged DNA binding"/>
    <property type="evidence" value="ECO:0007669"/>
    <property type="project" value="InterPro"/>
</dbReference>
<dbReference type="PANTHER" id="PTHR45873:SF1">
    <property type="entry name" value="DNA POLYMERASE ETA"/>
    <property type="match status" value="1"/>
</dbReference>
<dbReference type="SUPFAM" id="SSF100879">
    <property type="entry name" value="Lesion bypass DNA polymerase (Y-family), little finger domain"/>
    <property type="match status" value="1"/>
</dbReference>
<keyword evidence="5" id="KW-0227">DNA damage</keyword>
<keyword evidence="10" id="KW-0539">Nucleus</keyword>
<evidence type="ECO:0000259" key="13">
    <source>
        <dbReference type="PROSITE" id="PS50173"/>
    </source>
</evidence>
<name>A0A830H6A2_9CHLO</name>
<dbReference type="InterPro" id="IPR001126">
    <property type="entry name" value="UmuC"/>
</dbReference>
<evidence type="ECO:0000313" key="15">
    <source>
        <dbReference type="EMBL" id="GHP02138.1"/>
    </source>
</evidence>
<feature type="domain" description="RanBP2-type" evidence="14">
    <location>
        <begin position="554"/>
        <end position="583"/>
    </location>
</feature>
<keyword evidence="2" id="KW-0808">Transferase</keyword>
<dbReference type="SMART" id="SM00547">
    <property type="entry name" value="ZnF_RBZ"/>
    <property type="match status" value="1"/>
</dbReference>
<evidence type="ECO:0000256" key="2">
    <source>
        <dbReference type="ARBA" id="ARBA00022679"/>
    </source>
</evidence>
<feature type="region of interest" description="Disordered" evidence="12">
    <location>
        <begin position="83"/>
        <end position="123"/>
    </location>
</feature>
<comment type="caution">
    <text evidence="15">The sequence shown here is derived from an EMBL/GenBank/DDBJ whole genome shotgun (WGS) entry which is preliminary data.</text>
</comment>
<reference evidence="15" key="1">
    <citation type="submission" date="2020-10" db="EMBL/GenBank/DDBJ databases">
        <title>Unveiling of a novel bifunctional photoreceptor, Dualchrome1, isolated from a cosmopolitan green alga.</title>
        <authorList>
            <person name="Suzuki S."/>
            <person name="Kawachi M."/>
        </authorList>
    </citation>
    <scope>NUCLEOTIDE SEQUENCE</scope>
    <source>
        <strain evidence="15">NIES 2893</strain>
    </source>
</reference>
<dbReference type="PROSITE" id="PS50199">
    <property type="entry name" value="ZF_RANBP2_2"/>
    <property type="match status" value="1"/>
</dbReference>
<keyword evidence="8" id="KW-0460">Magnesium</keyword>
<dbReference type="InterPro" id="IPR036775">
    <property type="entry name" value="DNA_pol_Y-fam_lit_finger_sf"/>
</dbReference>
<evidence type="ECO:0000256" key="4">
    <source>
        <dbReference type="ARBA" id="ARBA00022723"/>
    </source>
</evidence>
<keyword evidence="4" id="KW-0479">Metal-binding</keyword>
<dbReference type="GO" id="GO:0006281">
    <property type="term" value="P:DNA repair"/>
    <property type="evidence" value="ECO:0007669"/>
    <property type="project" value="UniProtKB-KW"/>
</dbReference>
<evidence type="ECO:0000256" key="11">
    <source>
        <dbReference type="PROSITE-ProRule" id="PRU00322"/>
    </source>
</evidence>
<keyword evidence="3" id="KW-0548">Nucleotidyltransferase</keyword>
<keyword evidence="9" id="KW-0234">DNA repair</keyword>
<dbReference type="EMBL" id="BNJQ01000002">
    <property type="protein sequence ID" value="GHP02138.1"/>
    <property type="molecule type" value="Genomic_DNA"/>
</dbReference>
<evidence type="ECO:0000256" key="6">
    <source>
        <dbReference type="ARBA" id="ARBA00022771"/>
    </source>
</evidence>
<dbReference type="Pfam" id="PF00817">
    <property type="entry name" value="IMS"/>
    <property type="match status" value="1"/>
</dbReference>
<dbReference type="FunFam" id="3.40.1170.60:FF:000003">
    <property type="entry name" value="DNA polymerase eta"/>
    <property type="match status" value="1"/>
</dbReference>
<dbReference type="SUPFAM" id="SSF56672">
    <property type="entry name" value="DNA/RNA polymerases"/>
    <property type="match status" value="1"/>
</dbReference>
<evidence type="ECO:0000256" key="3">
    <source>
        <dbReference type="ARBA" id="ARBA00022695"/>
    </source>
</evidence>
<dbReference type="GO" id="GO:0042276">
    <property type="term" value="P:error-prone translesion synthesis"/>
    <property type="evidence" value="ECO:0007669"/>
    <property type="project" value="TreeGrafter"/>
</dbReference>
<comment type="subcellular location">
    <subcellularLocation>
        <location evidence="1">Nucleus</location>
    </subcellularLocation>
</comment>
<keyword evidence="6 11" id="KW-0863">Zinc-finger</keyword>
<dbReference type="GO" id="GO:0035861">
    <property type="term" value="C:site of double-strand break"/>
    <property type="evidence" value="ECO:0007669"/>
    <property type="project" value="TreeGrafter"/>
</dbReference>
<dbReference type="PROSITE" id="PS50173">
    <property type="entry name" value="UMUC"/>
    <property type="match status" value="1"/>
</dbReference>
<feature type="compositionally biased region" description="Polar residues" evidence="12">
    <location>
        <begin position="104"/>
        <end position="123"/>
    </location>
</feature>
<evidence type="ECO:0000256" key="5">
    <source>
        <dbReference type="ARBA" id="ARBA00022763"/>
    </source>
</evidence>
<accession>A0A830H6A2</accession>
<organism evidence="15 16">
    <name type="scientific">Pycnococcus provasolii</name>
    <dbReference type="NCBI Taxonomy" id="41880"/>
    <lineage>
        <taxon>Eukaryota</taxon>
        <taxon>Viridiplantae</taxon>
        <taxon>Chlorophyta</taxon>
        <taxon>Pseudoscourfieldiophyceae</taxon>
        <taxon>Pseudoscourfieldiales</taxon>
        <taxon>Pycnococcaceae</taxon>
        <taxon>Pycnococcus</taxon>
    </lineage>
</organism>
<dbReference type="OrthoDB" id="5723at2759"/>
<evidence type="ECO:0000256" key="9">
    <source>
        <dbReference type="ARBA" id="ARBA00023204"/>
    </source>
</evidence>
<dbReference type="Gene3D" id="4.10.1060.10">
    <property type="entry name" value="Zinc finger, RanBP2-type"/>
    <property type="match status" value="1"/>
</dbReference>
<evidence type="ECO:0000256" key="7">
    <source>
        <dbReference type="ARBA" id="ARBA00022833"/>
    </source>
</evidence>
<dbReference type="InterPro" id="IPR043502">
    <property type="entry name" value="DNA/RNA_pol_sf"/>
</dbReference>
<sequence length="612" mass="65369">MAPARMPIIICHLDLDCFYAQVEARRLALSTCPLSGPPLAVQQWSGLIAVNYPARRAGVTRFMNATVAAQTCPSLRLVHVQTISTHKSESDSGERRIEEDDTIPAQNNNHGAQGAPLNSSTSRDSLKVSLERYRDASRLVVNAISEALDEHKDAILIQKASIDEVYIDLTSVVAKLTTTWTPNEESRTANSLSLPRAASFEEAVAAAWREAAPTACVGWDGDGTPPKVAQPYVIGSFIMHRVRSHIWNTLSYTCSAGVAKNKLVSKLASARNKPNKQTCILPDSHQDMVADIELSSINGFGGKAGKAVLAALAPATTPRQIRQTFTDANGSLEDGLRRVLHSRERAAWVANVVSGENDDPVTPNLRVKSINACKSGTFSNAREAREWLNLLSNEVASRLAEETERRGRAAGRAKTLTLHFRGKLNTDHRDNWVAGNLASLTPERSRSAPLALGPGGSYPPNGDSIATQAWRLFTSDAGEPIVQFPVTRLQLAVSLPDETTEEKGAQDISALFGKHQQKSGDVSSSAFPAAAAAAAAAATTSLEQQPAAVSSAARSAPWSCLACTLENAASSSRCEACGALKGSSLPPTSTLALEKKRRAPTLLDGFAKKRSG</sequence>
<evidence type="ECO:0000256" key="8">
    <source>
        <dbReference type="ARBA" id="ARBA00022842"/>
    </source>
</evidence>
<evidence type="ECO:0000256" key="1">
    <source>
        <dbReference type="ARBA" id="ARBA00004123"/>
    </source>
</evidence>
<dbReference type="AlphaFoldDB" id="A0A830H6A2"/>
<keyword evidence="15" id="KW-0239">DNA-directed DNA polymerase</keyword>